<dbReference type="STRING" id="1114924.SAMN05216258_104196"/>
<dbReference type="CDD" id="cd06581">
    <property type="entry name" value="TM_PBP1_LivM_like"/>
    <property type="match status" value="1"/>
</dbReference>
<proteinExistence type="predicted"/>
<dbReference type="InterPro" id="IPR001851">
    <property type="entry name" value="ABC_transp_permease"/>
</dbReference>
<dbReference type="AlphaFoldDB" id="A0A1I3FDL8"/>
<evidence type="ECO:0000313" key="7">
    <source>
        <dbReference type="EMBL" id="SFI08991.1"/>
    </source>
</evidence>
<sequence>MRALPLILAAGLALLALAPLAAPYLQFVLTVAVAKGFAALGVALLLRAGLISLGHAMFFAVGAYAAAFLAQAVGINDFLLLLPFAVAVSALAGLLVGAFLVRYRAIFFAMLNLAVSMVAYALASKLYSITGGTDGLRIDVPTLMGMSLEKAQFDQALYYISLVLLAVVGWLVHRYLKSPLGQALAAVHTNEVRLEYLGVSAWSTLLAAYTISAALAGIGGAIAAVAIGHVLPEYAFWTESGHLVLTAVLGGIAGIAGPFVGSIFLELIHTVAVGYAAEAWNLIVGVALLAVIFFLPRGLFGLIESAAGVKDHRGETEL</sequence>
<dbReference type="OrthoDB" id="9804361at2"/>
<dbReference type="Proteomes" id="UP000199377">
    <property type="component" value="Unassembled WGS sequence"/>
</dbReference>
<evidence type="ECO:0000256" key="3">
    <source>
        <dbReference type="ARBA" id="ARBA00022692"/>
    </source>
</evidence>
<feature type="transmembrane region" description="Helical" evidence="6">
    <location>
        <begin position="78"/>
        <end position="99"/>
    </location>
</feature>
<evidence type="ECO:0000256" key="2">
    <source>
        <dbReference type="ARBA" id="ARBA00022475"/>
    </source>
</evidence>
<evidence type="ECO:0000256" key="6">
    <source>
        <dbReference type="SAM" id="Phobius"/>
    </source>
</evidence>
<dbReference type="InterPro" id="IPR043428">
    <property type="entry name" value="LivM-like"/>
</dbReference>
<evidence type="ECO:0000256" key="1">
    <source>
        <dbReference type="ARBA" id="ARBA00004651"/>
    </source>
</evidence>
<feature type="transmembrane region" description="Helical" evidence="6">
    <location>
        <begin position="243"/>
        <end position="265"/>
    </location>
</feature>
<keyword evidence="4 6" id="KW-1133">Transmembrane helix</keyword>
<feature type="transmembrane region" description="Helical" evidence="6">
    <location>
        <begin position="206"/>
        <end position="231"/>
    </location>
</feature>
<dbReference type="PANTHER" id="PTHR30482">
    <property type="entry name" value="HIGH-AFFINITY BRANCHED-CHAIN AMINO ACID TRANSPORT SYSTEM PERMEASE"/>
    <property type="match status" value="1"/>
</dbReference>
<feature type="transmembrane region" description="Helical" evidence="6">
    <location>
        <begin position="37"/>
        <end position="66"/>
    </location>
</feature>
<keyword evidence="5 6" id="KW-0472">Membrane</keyword>
<keyword evidence="3 6" id="KW-0812">Transmembrane</keyword>
<gene>
    <name evidence="7" type="ORF">SAMN05216258_104196</name>
</gene>
<evidence type="ECO:0000313" key="8">
    <source>
        <dbReference type="Proteomes" id="UP000199377"/>
    </source>
</evidence>
<name>A0A1I3FDL8_9RHOB</name>
<dbReference type="RefSeq" id="WP_092859495.1">
    <property type="nucleotide sequence ID" value="NZ_FOQH01000004.1"/>
</dbReference>
<feature type="transmembrane region" description="Helical" evidence="6">
    <location>
        <begin position="105"/>
        <end position="123"/>
    </location>
</feature>
<protein>
    <submittedName>
        <fullName evidence="7">Amino acid/amide ABC transporter membrane protein 2, HAAT family</fullName>
    </submittedName>
</protein>
<dbReference type="Pfam" id="PF02653">
    <property type="entry name" value="BPD_transp_2"/>
    <property type="match status" value="1"/>
</dbReference>
<keyword evidence="2" id="KW-1003">Cell membrane</keyword>
<dbReference type="GO" id="GO:0015658">
    <property type="term" value="F:branched-chain amino acid transmembrane transporter activity"/>
    <property type="evidence" value="ECO:0007669"/>
    <property type="project" value="InterPro"/>
</dbReference>
<feature type="transmembrane region" description="Helical" evidence="6">
    <location>
        <begin position="156"/>
        <end position="176"/>
    </location>
</feature>
<dbReference type="EMBL" id="FOQH01000004">
    <property type="protein sequence ID" value="SFI08991.1"/>
    <property type="molecule type" value="Genomic_DNA"/>
</dbReference>
<keyword evidence="8" id="KW-1185">Reference proteome</keyword>
<accession>A0A1I3FDL8</accession>
<organism evidence="7 8">
    <name type="scientific">Albimonas pacifica</name>
    <dbReference type="NCBI Taxonomy" id="1114924"/>
    <lineage>
        <taxon>Bacteria</taxon>
        <taxon>Pseudomonadati</taxon>
        <taxon>Pseudomonadota</taxon>
        <taxon>Alphaproteobacteria</taxon>
        <taxon>Rhodobacterales</taxon>
        <taxon>Paracoccaceae</taxon>
        <taxon>Albimonas</taxon>
    </lineage>
</organism>
<evidence type="ECO:0000256" key="5">
    <source>
        <dbReference type="ARBA" id="ARBA00023136"/>
    </source>
</evidence>
<dbReference type="GO" id="GO:0005886">
    <property type="term" value="C:plasma membrane"/>
    <property type="evidence" value="ECO:0007669"/>
    <property type="project" value="UniProtKB-SubCell"/>
</dbReference>
<feature type="transmembrane region" description="Helical" evidence="6">
    <location>
        <begin position="271"/>
        <end position="295"/>
    </location>
</feature>
<evidence type="ECO:0000256" key="4">
    <source>
        <dbReference type="ARBA" id="ARBA00022989"/>
    </source>
</evidence>
<comment type="subcellular location">
    <subcellularLocation>
        <location evidence="1">Cell membrane</location>
        <topology evidence="1">Multi-pass membrane protein</topology>
    </subcellularLocation>
</comment>
<dbReference type="PANTHER" id="PTHR30482:SF17">
    <property type="entry name" value="ABC TRANSPORTER ATP-BINDING PROTEIN"/>
    <property type="match status" value="1"/>
</dbReference>
<reference evidence="7 8" key="1">
    <citation type="submission" date="2016-10" db="EMBL/GenBank/DDBJ databases">
        <authorList>
            <person name="de Groot N.N."/>
        </authorList>
    </citation>
    <scope>NUCLEOTIDE SEQUENCE [LARGE SCALE GENOMIC DNA]</scope>
    <source>
        <strain evidence="7 8">CGMCC 1.11030</strain>
    </source>
</reference>